<sequence>DAVNKGITMATSEIVGYLDADDVYELNTLRMVYGHFARYQKVMWLYGKGKIIDRDGKECRRFLTMFKEIFQKRYSYNALLCVDFICQPTAFWRKSLVDEIGGFPIDEKLAFEYDFWMRAGAKYRPYFINNYLACWRAHPKSETAKAVYRDMHDALRLSGKYTKGKPLVRLIQHLVYVAAVCMYLMVGVLKR</sequence>
<dbReference type="InterPro" id="IPR001173">
    <property type="entry name" value="Glyco_trans_2-like"/>
</dbReference>
<accession>X1AW73</accession>
<reference evidence="3" key="1">
    <citation type="journal article" date="2014" name="Front. Microbiol.">
        <title>High frequency of phylogenetically diverse reductive dehalogenase-homologous genes in deep subseafloor sedimentary metagenomes.</title>
        <authorList>
            <person name="Kawai M."/>
            <person name="Futagami T."/>
            <person name="Toyoda A."/>
            <person name="Takaki Y."/>
            <person name="Nishi S."/>
            <person name="Hori S."/>
            <person name="Arai W."/>
            <person name="Tsubouchi T."/>
            <person name="Morono Y."/>
            <person name="Uchiyama I."/>
            <person name="Ito T."/>
            <person name="Fujiyama A."/>
            <person name="Inagaki F."/>
            <person name="Takami H."/>
        </authorList>
    </citation>
    <scope>NUCLEOTIDE SEQUENCE</scope>
    <source>
        <strain evidence="3">Expedition CK06-06</strain>
    </source>
</reference>
<dbReference type="SUPFAM" id="SSF53448">
    <property type="entry name" value="Nucleotide-diphospho-sugar transferases"/>
    <property type="match status" value="1"/>
</dbReference>
<dbReference type="AlphaFoldDB" id="X1AW73"/>
<dbReference type="InterPro" id="IPR029044">
    <property type="entry name" value="Nucleotide-diphossugar_trans"/>
</dbReference>
<dbReference type="Pfam" id="PF00535">
    <property type="entry name" value="Glycos_transf_2"/>
    <property type="match status" value="1"/>
</dbReference>
<feature type="domain" description="Glycosyltransferase 2-like" evidence="2">
    <location>
        <begin position="2"/>
        <end position="100"/>
    </location>
</feature>
<proteinExistence type="predicted"/>
<feature type="non-terminal residue" evidence="3">
    <location>
        <position position="1"/>
    </location>
</feature>
<keyword evidence="1" id="KW-0472">Membrane</keyword>
<evidence type="ECO:0000256" key="1">
    <source>
        <dbReference type="SAM" id="Phobius"/>
    </source>
</evidence>
<keyword evidence="1" id="KW-0812">Transmembrane</keyword>
<evidence type="ECO:0000313" key="3">
    <source>
        <dbReference type="EMBL" id="GAG86985.1"/>
    </source>
</evidence>
<dbReference type="EMBL" id="BART01012919">
    <property type="protein sequence ID" value="GAG86985.1"/>
    <property type="molecule type" value="Genomic_DNA"/>
</dbReference>
<name>X1AW73_9ZZZZ</name>
<comment type="caution">
    <text evidence="3">The sequence shown here is derived from an EMBL/GenBank/DDBJ whole genome shotgun (WGS) entry which is preliminary data.</text>
</comment>
<protein>
    <recommendedName>
        <fullName evidence="2">Glycosyltransferase 2-like domain-containing protein</fullName>
    </recommendedName>
</protein>
<evidence type="ECO:0000259" key="2">
    <source>
        <dbReference type="Pfam" id="PF00535"/>
    </source>
</evidence>
<dbReference type="Gene3D" id="3.90.550.10">
    <property type="entry name" value="Spore Coat Polysaccharide Biosynthesis Protein SpsA, Chain A"/>
    <property type="match status" value="1"/>
</dbReference>
<feature type="transmembrane region" description="Helical" evidence="1">
    <location>
        <begin position="170"/>
        <end position="189"/>
    </location>
</feature>
<keyword evidence="1" id="KW-1133">Transmembrane helix</keyword>
<gene>
    <name evidence="3" type="ORF">S01H4_26699</name>
</gene>
<organism evidence="3">
    <name type="scientific">marine sediment metagenome</name>
    <dbReference type="NCBI Taxonomy" id="412755"/>
    <lineage>
        <taxon>unclassified sequences</taxon>
        <taxon>metagenomes</taxon>
        <taxon>ecological metagenomes</taxon>
    </lineage>
</organism>